<organism evidence="1 2">
    <name type="scientific">Penicillium camemberti (strain FM 013)</name>
    <dbReference type="NCBI Taxonomy" id="1429867"/>
    <lineage>
        <taxon>Eukaryota</taxon>
        <taxon>Fungi</taxon>
        <taxon>Dikarya</taxon>
        <taxon>Ascomycota</taxon>
        <taxon>Pezizomycotina</taxon>
        <taxon>Eurotiomycetes</taxon>
        <taxon>Eurotiomycetidae</taxon>
        <taxon>Eurotiales</taxon>
        <taxon>Aspergillaceae</taxon>
        <taxon>Penicillium</taxon>
    </lineage>
</organism>
<dbReference type="EMBL" id="HG793142">
    <property type="protein sequence ID" value="CRL23494.1"/>
    <property type="molecule type" value="Genomic_DNA"/>
</dbReference>
<sequence length="218" mass="25253">MDSSTPKHKISTETLTEPRAKRLCGRTESLSSTCDLFENLECLSDLSKTLRSFPRIDLMVLLRYHEGDRLNHDELEATEKLQDNIKKKWSSVKKSSSVKHGPRQHNEGFVKWSDDELWWNPSTQSFKLPDAQISDKRHSMEYLENSLREYGFLNHISSSLLLYRLTLLMGGSESISTDGYKSCWEVRFYHIDGFTFLRLWDSKGGTEGIILWVRAVAE</sequence>
<protein>
    <submittedName>
        <fullName evidence="1">Str. FM013</fullName>
    </submittedName>
</protein>
<gene>
    <name evidence="1" type="ORF">PCAMFM013_S009g000434</name>
</gene>
<dbReference type="AlphaFoldDB" id="A0A0G4PB47"/>
<accession>A0A0G4PB47</accession>
<proteinExistence type="predicted"/>
<dbReference type="Proteomes" id="UP000053732">
    <property type="component" value="Unassembled WGS sequence"/>
</dbReference>
<evidence type="ECO:0000313" key="2">
    <source>
        <dbReference type="Proteomes" id="UP000053732"/>
    </source>
</evidence>
<name>A0A0G4PB47_PENC3</name>
<reference evidence="1 2" key="1">
    <citation type="journal article" date="2014" name="Nat. Commun.">
        <title>Multiple recent horizontal transfers of a large genomic region in cheese making fungi.</title>
        <authorList>
            <person name="Cheeseman K."/>
            <person name="Ropars J."/>
            <person name="Renault P."/>
            <person name="Dupont J."/>
            <person name="Gouzy J."/>
            <person name="Branca A."/>
            <person name="Abraham A.L."/>
            <person name="Ceppi M."/>
            <person name="Conseiller E."/>
            <person name="Debuchy R."/>
            <person name="Malagnac F."/>
            <person name="Goarin A."/>
            <person name="Silar P."/>
            <person name="Lacoste S."/>
            <person name="Sallet E."/>
            <person name="Bensimon A."/>
            <person name="Giraud T."/>
            <person name="Brygoo Y."/>
        </authorList>
    </citation>
    <scope>NUCLEOTIDE SEQUENCE [LARGE SCALE GENOMIC DNA]</scope>
    <source>
        <strain evidence="2">FM 013</strain>
    </source>
</reference>
<evidence type="ECO:0000313" key="1">
    <source>
        <dbReference type="EMBL" id="CRL23494.1"/>
    </source>
</evidence>
<keyword evidence="2" id="KW-1185">Reference proteome</keyword>